<dbReference type="EMBL" id="JAFGDB010000013">
    <property type="protein sequence ID" value="MBN2066977.1"/>
    <property type="molecule type" value="Genomic_DNA"/>
</dbReference>
<gene>
    <name evidence="14" type="ORF">JW744_00740</name>
</gene>
<comment type="similarity">
    <text evidence="2">Belongs to the cytidylate kinase family. Type 2 subfamily.</text>
</comment>
<feature type="region of interest" description="Disordered" evidence="13">
    <location>
        <begin position="111"/>
        <end position="135"/>
    </location>
</feature>
<feature type="region of interest" description="Disordered" evidence="13">
    <location>
        <begin position="162"/>
        <end position="218"/>
    </location>
</feature>
<keyword evidence="5" id="KW-0963">Cytoplasm</keyword>
<evidence type="ECO:0000256" key="8">
    <source>
        <dbReference type="ARBA" id="ARBA00022777"/>
    </source>
</evidence>
<name>A0A939C8I9_9ARCH</name>
<comment type="caution">
    <text evidence="14">The sequence shown here is derived from an EMBL/GenBank/DDBJ whole genome shotgun (WGS) entry which is preliminary data.</text>
</comment>
<dbReference type="CDD" id="cd02020">
    <property type="entry name" value="CMPK"/>
    <property type="match status" value="1"/>
</dbReference>
<sequence length="218" mass="25434">MIVTITGLSGSGKSTLAKGIAKDLGLEHYSAGDFLREIAKEQGKTLMQLHEEMERNRKIDDLLDERTKRLGRERNSFVIDGRVAWHFIPNSIKVFVTVDLEKAAERVFRDRRPGEKENSSLQETKRNMRKRNEMNKARYKKLYGIDYLDKRNYDIVVDTTKRNEEQTREKAVREIKRVEMERAGKGGKLPKQDKKTKPQNRFLNGGKEKSRQKQRALL</sequence>
<evidence type="ECO:0000256" key="5">
    <source>
        <dbReference type="ARBA" id="ARBA00022490"/>
    </source>
</evidence>
<feature type="compositionally biased region" description="Basic and acidic residues" evidence="13">
    <location>
        <begin position="162"/>
        <end position="196"/>
    </location>
</feature>
<dbReference type="InterPro" id="IPR011994">
    <property type="entry name" value="Cytidylate_kinase_dom"/>
</dbReference>
<reference evidence="14" key="1">
    <citation type="submission" date="2021-01" db="EMBL/GenBank/DDBJ databases">
        <title>Active Sulfur Cycling in an Early Earth Analoge.</title>
        <authorList>
            <person name="Hahn C.R."/>
            <person name="Youssef N.H."/>
            <person name="Elshahed M."/>
        </authorList>
    </citation>
    <scope>NUCLEOTIDE SEQUENCE</scope>
    <source>
        <strain evidence="14">Zod_Metabat.1151</strain>
    </source>
</reference>
<evidence type="ECO:0000256" key="2">
    <source>
        <dbReference type="ARBA" id="ARBA00011005"/>
    </source>
</evidence>
<evidence type="ECO:0000256" key="12">
    <source>
        <dbReference type="ARBA" id="ARBA00048478"/>
    </source>
</evidence>
<dbReference type="InterPro" id="IPR027417">
    <property type="entry name" value="P-loop_NTPase"/>
</dbReference>
<dbReference type="GO" id="GO:0005524">
    <property type="term" value="F:ATP binding"/>
    <property type="evidence" value="ECO:0007669"/>
    <property type="project" value="UniProtKB-KW"/>
</dbReference>
<keyword evidence="8 14" id="KW-0418">Kinase</keyword>
<comment type="subcellular location">
    <subcellularLocation>
        <location evidence="1">Cytoplasm</location>
    </subcellularLocation>
</comment>
<evidence type="ECO:0000256" key="6">
    <source>
        <dbReference type="ARBA" id="ARBA00022679"/>
    </source>
</evidence>
<accession>A0A939C8I9</accession>
<dbReference type="Pfam" id="PF13189">
    <property type="entry name" value="Cytidylate_kin2"/>
    <property type="match status" value="1"/>
</dbReference>
<evidence type="ECO:0000256" key="1">
    <source>
        <dbReference type="ARBA" id="ARBA00004496"/>
    </source>
</evidence>
<evidence type="ECO:0000256" key="9">
    <source>
        <dbReference type="ARBA" id="ARBA00022840"/>
    </source>
</evidence>
<dbReference type="SUPFAM" id="SSF52540">
    <property type="entry name" value="P-loop containing nucleoside triphosphate hydrolases"/>
    <property type="match status" value="1"/>
</dbReference>
<proteinExistence type="inferred from homology"/>
<evidence type="ECO:0000256" key="3">
    <source>
        <dbReference type="ARBA" id="ARBA00012906"/>
    </source>
</evidence>
<comment type="catalytic activity">
    <reaction evidence="11">
        <text>dCMP + ATP = dCDP + ADP</text>
        <dbReference type="Rhea" id="RHEA:25094"/>
        <dbReference type="ChEBI" id="CHEBI:30616"/>
        <dbReference type="ChEBI" id="CHEBI:57566"/>
        <dbReference type="ChEBI" id="CHEBI:58593"/>
        <dbReference type="ChEBI" id="CHEBI:456216"/>
        <dbReference type="EC" id="2.7.4.25"/>
    </reaction>
</comment>
<dbReference type="GO" id="GO:0006139">
    <property type="term" value="P:nucleobase-containing compound metabolic process"/>
    <property type="evidence" value="ECO:0007669"/>
    <property type="project" value="InterPro"/>
</dbReference>
<dbReference type="Gene3D" id="3.40.50.300">
    <property type="entry name" value="P-loop containing nucleotide triphosphate hydrolases"/>
    <property type="match status" value="1"/>
</dbReference>
<dbReference type="InterPro" id="IPR011892">
    <property type="entry name" value="Cyt_kin_arch"/>
</dbReference>
<dbReference type="GO" id="GO:0005737">
    <property type="term" value="C:cytoplasm"/>
    <property type="evidence" value="ECO:0007669"/>
    <property type="project" value="UniProtKB-SubCell"/>
</dbReference>
<dbReference type="GO" id="GO:0036431">
    <property type="term" value="F:dCMP kinase activity"/>
    <property type="evidence" value="ECO:0007669"/>
    <property type="project" value="InterPro"/>
</dbReference>
<dbReference type="AlphaFoldDB" id="A0A939C8I9"/>
<evidence type="ECO:0000256" key="11">
    <source>
        <dbReference type="ARBA" id="ARBA00047615"/>
    </source>
</evidence>
<dbReference type="EC" id="2.7.4.25" evidence="3"/>
<evidence type="ECO:0000256" key="13">
    <source>
        <dbReference type="SAM" id="MobiDB-lite"/>
    </source>
</evidence>
<comment type="catalytic activity">
    <reaction evidence="12">
        <text>CMP + ATP = CDP + ADP</text>
        <dbReference type="Rhea" id="RHEA:11600"/>
        <dbReference type="ChEBI" id="CHEBI:30616"/>
        <dbReference type="ChEBI" id="CHEBI:58069"/>
        <dbReference type="ChEBI" id="CHEBI:60377"/>
        <dbReference type="ChEBI" id="CHEBI:456216"/>
        <dbReference type="EC" id="2.7.4.25"/>
    </reaction>
</comment>
<evidence type="ECO:0000256" key="10">
    <source>
        <dbReference type="ARBA" id="ARBA00031231"/>
    </source>
</evidence>
<protein>
    <recommendedName>
        <fullName evidence="4">Cytidylate kinase</fullName>
        <ecNumber evidence="3">2.7.4.25</ecNumber>
    </recommendedName>
    <alternativeName>
        <fullName evidence="10">Cytidine monophosphate kinase</fullName>
    </alternativeName>
</protein>
<evidence type="ECO:0000256" key="7">
    <source>
        <dbReference type="ARBA" id="ARBA00022741"/>
    </source>
</evidence>
<keyword evidence="7" id="KW-0547">Nucleotide-binding</keyword>
<keyword evidence="6" id="KW-0808">Transferase</keyword>
<dbReference type="Proteomes" id="UP000809243">
    <property type="component" value="Unassembled WGS sequence"/>
</dbReference>
<organism evidence="14 15">
    <name type="scientific">Candidatus Iainarchaeum sp</name>
    <dbReference type="NCBI Taxonomy" id="3101447"/>
    <lineage>
        <taxon>Archaea</taxon>
        <taxon>Candidatus Iainarchaeota</taxon>
        <taxon>Candidatus Iainarchaeia</taxon>
        <taxon>Candidatus Iainarchaeales</taxon>
        <taxon>Candidatus Iainarchaeaceae</taxon>
        <taxon>Candidatus Iainarchaeum</taxon>
    </lineage>
</organism>
<evidence type="ECO:0000256" key="4">
    <source>
        <dbReference type="ARBA" id="ARBA00019140"/>
    </source>
</evidence>
<dbReference type="NCBIfam" id="TIGR02173">
    <property type="entry name" value="cyt_kin_arch"/>
    <property type="match status" value="1"/>
</dbReference>
<evidence type="ECO:0000313" key="14">
    <source>
        <dbReference type="EMBL" id="MBN2066977.1"/>
    </source>
</evidence>
<keyword evidence="9" id="KW-0067">ATP-binding</keyword>
<evidence type="ECO:0000313" key="15">
    <source>
        <dbReference type="Proteomes" id="UP000809243"/>
    </source>
</evidence>